<reference evidence="2 3" key="1">
    <citation type="submission" date="2017-03" db="EMBL/GenBank/DDBJ databases">
        <authorList>
            <person name="Afonso C.L."/>
            <person name="Miller P.J."/>
            <person name="Scott M.A."/>
            <person name="Spackman E."/>
            <person name="Goraichik I."/>
            <person name="Dimitrov K.M."/>
            <person name="Suarez D.L."/>
            <person name="Swayne D.E."/>
        </authorList>
    </citation>
    <scope>NUCLEOTIDE SEQUENCE [LARGE SCALE GENOMIC DNA]</scope>
    <source>
        <strain evidence="2">PRJEB14757</strain>
    </source>
</reference>
<proteinExistence type="predicted"/>
<feature type="chain" id="PRO_5012461429" description="DUF3078 domain-containing protein" evidence="1">
    <location>
        <begin position="31"/>
        <end position="326"/>
    </location>
</feature>
<evidence type="ECO:0008006" key="4">
    <source>
        <dbReference type="Google" id="ProtNLM"/>
    </source>
</evidence>
<sequence>MKTEEKMNKLVKCFIVISLLMLSLTSVPQAAESEKETSWISSGQELGLGPWWKKTAHRFDPIPDPLLYHLEGSIAFTKLSGNVDAEIMKADADLFLRKRLLTSLTSFHSTANDTELNMKNKQITVDKYDFNQMLAYDISDKLSFGGGFMWKRDNARFLLDRWTYYLGANYSFFIDPPFILKLGAYYGYEDNTYDTDYIEEDSAEAAPLWDLPQVGGMPETYDSDGIRFMENMTIMLNERVVFLHSFDYMMYMKDSKYYHWNTAFTIQVGITKTISFFTRYEINYEKSLLAERYGNFFQAMKDHLNVYGYDVVAKDEAIIAGLKFSL</sequence>
<keyword evidence="1" id="KW-0732">Signal</keyword>
<evidence type="ECO:0000313" key="3">
    <source>
        <dbReference type="Proteomes" id="UP000191931"/>
    </source>
</evidence>
<dbReference type="Proteomes" id="UP000191931">
    <property type="component" value="Unassembled WGS sequence"/>
</dbReference>
<dbReference type="STRING" id="1246637.MTBBW1_90024"/>
<dbReference type="SUPFAM" id="SSF56935">
    <property type="entry name" value="Porins"/>
    <property type="match status" value="1"/>
</dbReference>
<name>A0A1W1HL79_9BACT</name>
<dbReference type="InterPro" id="IPR007433">
    <property type="entry name" value="DUF481"/>
</dbReference>
<dbReference type="AlphaFoldDB" id="A0A1W1HL79"/>
<protein>
    <recommendedName>
        <fullName evidence="4">DUF3078 domain-containing protein</fullName>
    </recommendedName>
</protein>
<gene>
    <name evidence="2" type="ORF">MTBBW1_90024</name>
</gene>
<keyword evidence="3" id="KW-1185">Reference proteome</keyword>
<dbReference type="Pfam" id="PF04338">
    <property type="entry name" value="DUF481"/>
    <property type="match status" value="1"/>
</dbReference>
<feature type="signal peptide" evidence="1">
    <location>
        <begin position="1"/>
        <end position="30"/>
    </location>
</feature>
<accession>A0A1W1HL79</accession>
<organism evidence="2 3">
    <name type="scientific">Desulfamplus magnetovallimortis</name>
    <dbReference type="NCBI Taxonomy" id="1246637"/>
    <lineage>
        <taxon>Bacteria</taxon>
        <taxon>Pseudomonadati</taxon>
        <taxon>Thermodesulfobacteriota</taxon>
        <taxon>Desulfobacteria</taxon>
        <taxon>Desulfobacterales</taxon>
        <taxon>Desulfobacteraceae</taxon>
        <taxon>Desulfamplus</taxon>
    </lineage>
</organism>
<evidence type="ECO:0000256" key="1">
    <source>
        <dbReference type="SAM" id="SignalP"/>
    </source>
</evidence>
<dbReference type="EMBL" id="FWEV01000336">
    <property type="protein sequence ID" value="SLM33122.1"/>
    <property type="molecule type" value="Genomic_DNA"/>
</dbReference>
<evidence type="ECO:0000313" key="2">
    <source>
        <dbReference type="EMBL" id="SLM33122.1"/>
    </source>
</evidence>